<evidence type="ECO:0000256" key="11">
    <source>
        <dbReference type="ARBA" id="ARBA00022801"/>
    </source>
</evidence>
<dbReference type="Proteomes" id="UP000643672">
    <property type="component" value="Unassembled WGS sequence"/>
</dbReference>
<dbReference type="GO" id="GO:0008234">
    <property type="term" value="F:cysteine-type peptidase activity"/>
    <property type="evidence" value="ECO:0007669"/>
    <property type="project" value="UniProtKB-KW"/>
</dbReference>
<dbReference type="GO" id="GO:0020002">
    <property type="term" value="C:host cell plasma membrane"/>
    <property type="evidence" value="ECO:0007669"/>
    <property type="project" value="UniProtKB-SubCell"/>
</dbReference>
<comment type="caution">
    <text evidence="22">The sequence shown here is derived from an EMBL/GenBank/DDBJ whole genome shotgun (WGS) entry which is preliminary data.</text>
</comment>
<evidence type="ECO:0000256" key="7">
    <source>
        <dbReference type="ARBA" id="ARBA00022670"/>
    </source>
</evidence>
<keyword evidence="12" id="KW-0788">Thiol protease</keyword>
<keyword evidence="8" id="KW-0808">Transferase</keyword>
<dbReference type="AlphaFoldDB" id="A0A8H9CHQ8"/>
<dbReference type="GO" id="GO:0006508">
    <property type="term" value="P:proteolysis"/>
    <property type="evidence" value="ECO:0007669"/>
    <property type="project" value="UniProtKB-KW"/>
</dbReference>
<dbReference type="GO" id="GO:0090729">
    <property type="term" value="F:toxin activity"/>
    <property type="evidence" value="ECO:0007669"/>
    <property type="project" value="UniProtKB-KW"/>
</dbReference>
<proteinExistence type="predicted"/>
<evidence type="ECO:0000256" key="12">
    <source>
        <dbReference type="ARBA" id="ARBA00022807"/>
    </source>
</evidence>
<evidence type="ECO:0000256" key="3">
    <source>
        <dbReference type="ARBA" id="ARBA00004613"/>
    </source>
</evidence>
<dbReference type="PROSITE" id="PS51771">
    <property type="entry name" value="CGT_MARTX_CPD"/>
    <property type="match status" value="2"/>
</dbReference>
<dbReference type="Pfam" id="PF11713">
    <property type="entry name" value="Peptidase_C80"/>
    <property type="match status" value="4"/>
</dbReference>
<dbReference type="EMBL" id="CAESAQ020000092">
    <property type="protein sequence ID" value="CAB5505697.1"/>
    <property type="molecule type" value="Genomic_DNA"/>
</dbReference>
<keyword evidence="18" id="KW-0472">Membrane</keyword>
<feature type="non-terminal residue" evidence="22">
    <location>
        <position position="1"/>
    </location>
</feature>
<keyword evidence="14" id="KW-0460">Magnesium</keyword>
<evidence type="ECO:0000256" key="15">
    <source>
        <dbReference type="ARBA" id="ARBA00022870"/>
    </source>
</evidence>
<sequence>TNLTQEGAQSLADKARILQQTYSNSNTKIKRMALVGCDTDGVDQALTRNFANAVYNDMPALKQTEITGRTGQVQVNDNGTKTMTTGGTKTIYSWDNDGRGIAQKTETVKSYSDSLENPLGKFDDQIKEIDALLKITPMSESTKKILTDTRNAFSDINYIYQTAPSSVEHIMGLMEKHELELKAYLDEHKDTQVKESLEAFRDSLNAQCADLQFEIETRLNEEFSNILKEKSENQVLKLIAFHEKLLSKTNQHSQLAWLTYQSLEKMKRAASNTLSKMEDRVSTLDALSGEEKIRVLAEVSKHINDLYENLEYFKEAVQTKIKEFKTKTLPLLELSTWDKEKVVDVYRVPLVDDNAFRVVVQLSNNIAYGASTLASKHFGNSTLIHMDEYGNYRVVYGSELESIPDGTEVKFEILGHSNAVKKTMGKRTAADMAKSILDLKAHIPKTVDVTAVSLKGCSAGVDYGKDVLIEFNKKNFKPVVSSKLSTTEMHPFGRTFTSRVYHSEDNRTAWKYDENDKIVAVPYSDEKHHIVLFIDEEGNPKVIKTHDNKDWKKFKGELRVKVVAENFPSAPDALKDFQAQLKTQGAKMSQIDIETGGKDWFKGRPNNTLRTYGNITRLMSGFIESNITLRVDSGPYSGTTIFGYKDAPHREIVAHGPEYVVSYSDEWKNNYIAFDYNRYNIPLFCMPIKSYADVVPYIYIAESHTKEMVLSQLQKAKKEAGESSILKVVVITDPRYLIPEQESKDLVDYLSQKLGVRIERFHKDTDSSKPRLLLSKNPGDSEAQVHGHLAETTLHQDTPLHNWDALSQDQINKLDTESQKPKLSLANHDHQVLIQTEADDNVKDNTLRLASKHPTQTTIVQMQKDGTYKVVYGAKLENITGRVKMVAVGYGREKNGAQTLGGRNESELSDNILTLKRDLNPANTTIGRTSLVGCNLESNNPTNNPDSQYGKQVIQRLRQGGINGDLSVRSSYVSIQPDGTKVTSNTGVDNWKHKDSEAKTVYSYDKNGKVESKVYDNNGVLVKYNGQHLDGTRYKSNVIVQNSDNATVAEAANALFNKRPNTSVIVRFDQNGNLVTLKGEAYTPTGGTRVNFVDHGANLSQEGAQSLADKARILQQTYGNSDTKIKRMALVGC</sequence>
<dbReference type="GO" id="GO:0046872">
    <property type="term" value="F:metal ion binding"/>
    <property type="evidence" value="ECO:0007669"/>
    <property type="project" value="UniProtKB-KW"/>
</dbReference>
<feature type="non-terminal residue" evidence="22">
    <location>
        <position position="1133"/>
    </location>
</feature>
<keyword evidence="7" id="KW-0645">Protease</keyword>
<evidence type="ECO:0000259" key="21">
    <source>
        <dbReference type="PROSITE" id="PS51771"/>
    </source>
</evidence>
<keyword evidence="11" id="KW-0378">Hydrolase</keyword>
<evidence type="ECO:0000256" key="18">
    <source>
        <dbReference type="ARBA" id="ARBA00023136"/>
    </source>
</evidence>
<dbReference type="Gene3D" id="3.40.50.11050">
    <property type="match status" value="4"/>
</dbReference>
<evidence type="ECO:0000256" key="17">
    <source>
        <dbReference type="ARBA" id="ARBA00023121"/>
    </source>
</evidence>
<dbReference type="CDD" id="cd20500">
    <property type="entry name" value="Peptidase_C80"/>
    <property type="match status" value="3"/>
</dbReference>
<keyword evidence="17" id="KW-0446">Lipid-binding</keyword>
<evidence type="ECO:0000256" key="9">
    <source>
        <dbReference type="ARBA" id="ARBA00022723"/>
    </source>
</evidence>
<comment type="subcellular location">
    <subcellularLocation>
        <location evidence="2">Host cell membrane</location>
    </subcellularLocation>
    <subcellularLocation>
        <location evidence="20">Host cytoplasm</location>
        <location evidence="20">Host cytosol</location>
    </subcellularLocation>
    <subcellularLocation>
        <location evidence="3">Secreted</location>
    </subcellularLocation>
</comment>
<dbReference type="RefSeq" id="WP_202763416.1">
    <property type="nucleotide sequence ID" value="NZ_CAESAQ020000092.1"/>
</dbReference>
<evidence type="ECO:0000256" key="1">
    <source>
        <dbReference type="ARBA" id="ARBA00001946"/>
    </source>
</evidence>
<evidence type="ECO:0000256" key="2">
    <source>
        <dbReference type="ARBA" id="ARBA00004165"/>
    </source>
</evidence>
<dbReference type="InterPro" id="IPR038383">
    <property type="entry name" value="CPD_dom_sf"/>
</dbReference>
<evidence type="ECO:0000313" key="22">
    <source>
        <dbReference type="EMBL" id="CAB5505697.1"/>
    </source>
</evidence>
<feature type="domain" description="Peptidase C80" evidence="21">
    <location>
        <begin position="819"/>
        <end position="1004"/>
    </location>
</feature>
<evidence type="ECO:0000256" key="8">
    <source>
        <dbReference type="ARBA" id="ARBA00022679"/>
    </source>
</evidence>
<dbReference type="GO" id="GO:0044164">
    <property type="term" value="C:host cell cytosol"/>
    <property type="evidence" value="ECO:0007669"/>
    <property type="project" value="UniProtKB-SubCell"/>
</dbReference>
<evidence type="ECO:0000256" key="19">
    <source>
        <dbReference type="ARBA" id="ARBA00023200"/>
    </source>
</evidence>
<keyword evidence="5" id="KW-0964">Secreted</keyword>
<organism evidence="22 23">
    <name type="scientific">Bathymodiolus thermophilus thioautotrophic gill symbiont</name>
    <dbReference type="NCBI Taxonomy" id="2360"/>
    <lineage>
        <taxon>Bacteria</taxon>
        <taxon>Pseudomonadati</taxon>
        <taxon>Pseudomonadota</taxon>
        <taxon>Gammaproteobacteria</taxon>
        <taxon>sulfur-oxidizing symbionts</taxon>
    </lineage>
</organism>
<accession>A0A8H9CHQ8</accession>
<evidence type="ECO:0000256" key="4">
    <source>
        <dbReference type="ARBA" id="ARBA00022511"/>
    </source>
</evidence>
<reference evidence="22 23" key="1">
    <citation type="submission" date="2020-05" db="EMBL/GenBank/DDBJ databases">
        <authorList>
            <person name="Petersen J."/>
            <person name="Sayavedra L."/>
        </authorList>
    </citation>
    <scope>NUCLEOTIDE SEQUENCE [LARGE SCALE GENOMIC DNA]</scope>
    <source>
        <strain evidence="22">B thermophilus SOXS</strain>
    </source>
</reference>
<keyword evidence="6" id="KW-0800">Toxin</keyword>
<feature type="domain" description="Peptidase C80" evidence="21">
    <location>
        <begin position="1025"/>
        <end position="1133"/>
    </location>
</feature>
<dbReference type="InterPro" id="IPR020974">
    <property type="entry name" value="CPD_dom"/>
</dbReference>
<evidence type="ECO:0000256" key="6">
    <source>
        <dbReference type="ARBA" id="ARBA00022656"/>
    </source>
</evidence>
<evidence type="ECO:0000256" key="20">
    <source>
        <dbReference type="ARBA" id="ARBA00023586"/>
    </source>
</evidence>
<keyword evidence="23" id="KW-1185">Reference proteome</keyword>
<keyword evidence="10" id="KW-0677">Repeat</keyword>
<keyword evidence="15" id="KW-1043">Host membrane</keyword>
<keyword evidence="19" id="KW-1035">Host cytoplasm</keyword>
<comment type="cofactor">
    <cofactor evidence="1">
        <name>Mg(2+)</name>
        <dbReference type="ChEBI" id="CHEBI:18420"/>
    </cofactor>
</comment>
<evidence type="ECO:0000256" key="5">
    <source>
        <dbReference type="ARBA" id="ARBA00022525"/>
    </source>
</evidence>
<gene>
    <name evidence="22" type="ORF">THERMOS_2170</name>
</gene>
<keyword evidence="13" id="KW-0068">Autocatalytic cleavage</keyword>
<keyword evidence="9" id="KW-0479">Metal-binding</keyword>
<evidence type="ECO:0000256" key="13">
    <source>
        <dbReference type="ARBA" id="ARBA00022813"/>
    </source>
</evidence>
<evidence type="ECO:0000256" key="16">
    <source>
        <dbReference type="ARBA" id="ARBA00023026"/>
    </source>
</evidence>
<name>A0A8H9CHQ8_9GAMM</name>
<evidence type="ECO:0000256" key="10">
    <source>
        <dbReference type="ARBA" id="ARBA00022737"/>
    </source>
</evidence>
<protein>
    <recommendedName>
        <fullName evidence="21">Peptidase C80 domain-containing protein</fullName>
    </recommendedName>
</protein>
<keyword evidence="4" id="KW-1032">Host cell membrane</keyword>
<evidence type="ECO:0000313" key="23">
    <source>
        <dbReference type="Proteomes" id="UP000643672"/>
    </source>
</evidence>
<evidence type="ECO:0000256" key="14">
    <source>
        <dbReference type="ARBA" id="ARBA00022842"/>
    </source>
</evidence>
<keyword evidence="16" id="KW-0843">Virulence</keyword>
<dbReference type="GO" id="GO:0008289">
    <property type="term" value="F:lipid binding"/>
    <property type="evidence" value="ECO:0007669"/>
    <property type="project" value="UniProtKB-KW"/>
</dbReference>
<dbReference type="GO" id="GO:0005576">
    <property type="term" value="C:extracellular region"/>
    <property type="evidence" value="ECO:0007669"/>
    <property type="project" value="UniProtKB-SubCell"/>
</dbReference>
<dbReference type="GO" id="GO:0016740">
    <property type="term" value="F:transferase activity"/>
    <property type="evidence" value="ECO:0007669"/>
    <property type="project" value="UniProtKB-KW"/>
</dbReference>